<dbReference type="WBParaSite" id="SVE_1155900.1">
    <property type="protein sequence ID" value="SVE_1155900.1"/>
    <property type="gene ID" value="SVE_1155900"/>
</dbReference>
<name>A0A0K0FQ74_STRVS</name>
<feature type="region of interest" description="Disordered" evidence="1">
    <location>
        <begin position="1"/>
        <end position="52"/>
    </location>
</feature>
<feature type="compositionally biased region" description="Polar residues" evidence="1">
    <location>
        <begin position="172"/>
        <end position="184"/>
    </location>
</feature>
<organism evidence="2 3">
    <name type="scientific">Strongyloides venezuelensis</name>
    <name type="common">Threadworm</name>
    <dbReference type="NCBI Taxonomy" id="75913"/>
    <lineage>
        <taxon>Eukaryota</taxon>
        <taxon>Metazoa</taxon>
        <taxon>Ecdysozoa</taxon>
        <taxon>Nematoda</taxon>
        <taxon>Chromadorea</taxon>
        <taxon>Rhabditida</taxon>
        <taxon>Tylenchina</taxon>
        <taxon>Panagrolaimomorpha</taxon>
        <taxon>Strongyloidoidea</taxon>
        <taxon>Strongyloididae</taxon>
        <taxon>Strongyloides</taxon>
    </lineage>
</organism>
<feature type="compositionally biased region" description="Basic and acidic residues" evidence="1">
    <location>
        <begin position="1"/>
        <end position="16"/>
    </location>
</feature>
<evidence type="ECO:0000256" key="1">
    <source>
        <dbReference type="SAM" id="MobiDB-lite"/>
    </source>
</evidence>
<feature type="region of interest" description="Disordered" evidence="1">
    <location>
        <begin position="205"/>
        <end position="238"/>
    </location>
</feature>
<proteinExistence type="predicted"/>
<reference evidence="3" key="2">
    <citation type="submission" date="2015-08" db="UniProtKB">
        <authorList>
            <consortium name="WormBaseParasite"/>
        </authorList>
    </citation>
    <scope>IDENTIFICATION</scope>
</reference>
<feature type="region of interest" description="Disordered" evidence="1">
    <location>
        <begin position="70"/>
        <end position="141"/>
    </location>
</feature>
<dbReference type="Proteomes" id="UP000035680">
    <property type="component" value="Unassembled WGS sequence"/>
</dbReference>
<feature type="region of interest" description="Disordered" evidence="1">
    <location>
        <begin position="164"/>
        <end position="192"/>
    </location>
</feature>
<evidence type="ECO:0000313" key="3">
    <source>
        <dbReference type="WBParaSite" id="SVE_1155900.1"/>
    </source>
</evidence>
<sequence>MNSKDASEENPDRFSDLDLSMDEDELISKPISSGDVELTSGETNDVIPREKQMCSLSVIPEESMFHASGNVSLASSGSKEVSKYSDNRSHAGSSSISLVSSKKNGSLRSSNGSNNYTSAKSGRSSLISRSSDGGRSSRGRCFSEKNSEVLESLSKLQNVSLNKSGIVERPESTTPTLPRNTSAKNDNKEGNRVTFNSVHQYAGSSFFNQNTTTHSRDSNRGRDSVKEKDENKDVQNFGNSSIDQLKDMLNDIKKKNVPVNVSKNEVPLSEMKSFKLLTDMANSTMDILLKDHFNYLNENQAFFEMCPGLLAKYIPQSVDFKSVDKSNPGSNVFEDRTIDDQSHTKSASVLFIPN</sequence>
<keyword evidence="2" id="KW-1185">Reference proteome</keyword>
<feature type="compositionally biased region" description="Polar residues" evidence="1">
    <location>
        <begin position="70"/>
        <end position="79"/>
    </location>
</feature>
<feature type="compositionally biased region" description="Low complexity" evidence="1">
    <location>
        <begin position="90"/>
        <end position="134"/>
    </location>
</feature>
<accession>A0A0K0FQ74</accession>
<reference evidence="2" key="1">
    <citation type="submission" date="2014-07" db="EMBL/GenBank/DDBJ databases">
        <authorList>
            <person name="Martin A.A"/>
            <person name="De Silva N."/>
        </authorList>
    </citation>
    <scope>NUCLEOTIDE SEQUENCE</scope>
</reference>
<evidence type="ECO:0000313" key="2">
    <source>
        <dbReference type="Proteomes" id="UP000035680"/>
    </source>
</evidence>
<feature type="compositionally biased region" description="Basic and acidic residues" evidence="1">
    <location>
        <begin position="214"/>
        <end position="233"/>
    </location>
</feature>
<protein>
    <submittedName>
        <fullName evidence="3">CDT1 domain-containing protein</fullName>
    </submittedName>
</protein>
<dbReference type="AlphaFoldDB" id="A0A0K0FQ74"/>
<feature type="compositionally biased region" description="Basic and acidic residues" evidence="1">
    <location>
        <begin position="80"/>
        <end position="89"/>
    </location>
</feature>